<dbReference type="PROSITE" id="PS51318">
    <property type="entry name" value="TAT"/>
    <property type="match status" value="1"/>
</dbReference>
<keyword evidence="1" id="KW-0732">Signal</keyword>
<evidence type="ECO:0000313" key="3">
    <source>
        <dbReference type="Proteomes" id="UP000189677"/>
    </source>
</evidence>
<dbReference type="PANTHER" id="PTHR47245:SF2">
    <property type="entry name" value="PEPTIDYL-PROLYL CIS-TRANS ISOMERASE HP_0175-RELATED"/>
    <property type="match status" value="1"/>
</dbReference>
<dbReference type="InterPro" id="IPR027304">
    <property type="entry name" value="Trigger_fact/SurA_dom_sf"/>
</dbReference>
<dbReference type="OrthoDB" id="3212108at2"/>
<evidence type="ECO:0000313" key="2">
    <source>
        <dbReference type="EMBL" id="AQU68347.1"/>
    </source>
</evidence>
<accession>A0A1U9QVZ3</accession>
<keyword evidence="3" id="KW-1185">Reference proteome</keyword>
<dbReference type="InterPro" id="IPR050245">
    <property type="entry name" value="PrsA_foldase"/>
</dbReference>
<name>A0A1U9QVZ3_STRNV</name>
<feature type="signal peptide" evidence="1">
    <location>
        <begin position="1"/>
        <end position="24"/>
    </location>
</feature>
<dbReference type="KEGG" id="snw:BBN63_21140"/>
<dbReference type="AlphaFoldDB" id="A0A1U9QVZ3"/>
<dbReference type="EMBL" id="CP018047">
    <property type="protein sequence ID" value="AQU68347.1"/>
    <property type="molecule type" value="Genomic_DNA"/>
</dbReference>
<proteinExistence type="predicted"/>
<sequence length="219" mass="23406">MHRRRRTALTLTAALLAAAPLLTACGNDAHPGAAAVVGGERIEVSALQAQVRDVRDAQEASPQAAELIKNTGQLGQVKLNSMIFDRILEKAADDAGVTVSRKEIQTTRQVAVQQSGGEDQLAAMLLQQGALTKNQIDTAIRREVLMSKLAESLGVNTTTPEGQQQVLATLVKTSEELGIDVNPRYGAWDVKQVRLGETKTPWLTQVTKEAPPEQVPAGA</sequence>
<evidence type="ECO:0008006" key="4">
    <source>
        <dbReference type="Google" id="ProtNLM"/>
    </source>
</evidence>
<dbReference type="Gene3D" id="1.10.4030.10">
    <property type="entry name" value="Porin chaperone SurA, peptide-binding domain"/>
    <property type="match status" value="1"/>
</dbReference>
<feature type="chain" id="PRO_5038815973" description="Lipoprotein" evidence="1">
    <location>
        <begin position="25"/>
        <end position="219"/>
    </location>
</feature>
<gene>
    <name evidence="2" type="ORF">BBN63_21140</name>
</gene>
<dbReference type="InterPro" id="IPR006311">
    <property type="entry name" value="TAT_signal"/>
</dbReference>
<dbReference type="RefSeq" id="WP_078076948.1">
    <property type="nucleotide sequence ID" value="NZ_CP018047.1"/>
</dbReference>
<dbReference type="Proteomes" id="UP000189677">
    <property type="component" value="Chromosome"/>
</dbReference>
<dbReference type="SUPFAM" id="SSF109998">
    <property type="entry name" value="Triger factor/SurA peptide-binding domain-like"/>
    <property type="match status" value="1"/>
</dbReference>
<protein>
    <recommendedName>
        <fullName evidence="4">Lipoprotein</fullName>
    </recommendedName>
</protein>
<organism evidence="2 3">
    <name type="scientific">Streptomyces niveus</name>
    <name type="common">Streptomyces spheroides</name>
    <dbReference type="NCBI Taxonomy" id="193462"/>
    <lineage>
        <taxon>Bacteria</taxon>
        <taxon>Bacillati</taxon>
        <taxon>Actinomycetota</taxon>
        <taxon>Actinomycetes</taxon>
        <taxon>Kitasatosporales</taxon>
        <taxon>Streptomycetaceae</taxon>
        <taxon>Streptomyces</taxon>
    </lineage>
</organism>
<dbReference type="Pfam" id="PF13624">
    <property type="entry name" value="SurA_N_3"/>
    <property type="match status" value="1"/>
</dbReference>
<evidence type="ECO:0000256" key="1">
    <source>
        <dbReference type="SAM" id="SignalP"/>
    </source>
</evidence>
<dbReference type="PROSITE" id="PS51257">
    <property type="entry name" value="PROKAR_LIPOPROTEIN"/>
    <property type="match status" value="1"/>
</dbReference>
<dbReference type="PANTHER" id="PTHR47245">
    <property type="entry name" value="PEPTIDYLPROLYL ISOMERASE"/>
    <property type="match status" value="1"/>
</dbReference>
<reference evidence="2 3" key="1">
    <citation type="submission" date="2016-11" db="EMBL/GenBank/DDBJ databases">
        <title>Complete genome sequence of Streptomyces niveus SCSIO 3406.</title>
        <authorList>
            <person name="Zhu Q."/>
            <person name="Cheng W."/>
            <person name="Song Y."/>
            <person name="Li Q."/>
            <person name="Ju J."/>
        </authorList>
    </citation>
    <scope>NUCLEOTIDE SEQUENCE [LARGE SCALE GENOMIC DNA]</scope>
    <source>
        <strain evidence="2 3">SCSIO 3406</strain>
    </source>
</reference>